<dbReference type="RefSeq" id="WP_302120557.1">
    <property type="nucleotide sequence ID" value="NZ_SJPU01000005.1"/>
</dbReference>
<dbReference type="AlphaFoldDB" id="A0A5C6BD08"/>
<dbReference type="EMBL" id="SJPU01000005">
    <property type="protein sequence ID" value="TWU09993.1"/>
    <property type="molecule type" value="Genomic_DNA"/>
</dbReference>
<dbReference type="Pfam" id="PF00701">
    <property type="entry name" value="DHDPS"/>
    <property type="match status" value="1"/>
</dbReference>
<dbReference type="Gene3D" id="3.20.20.70">
    <property type="entry name" value="Aldolase class I"/>
    <property type="match status" value="1"/>
</dbReference>
<organism evidence="4 5">
    <name type="scientific">Allorhodopirellula heiligendammensis</name>
    <dbReference type="NCBI Taxonomy" id="2714739"/>
    <lineage>
        <taxon>Bacteria</taxon>
        <taxon>Pseudomonadati</taxon>
        <taxon>Planctomycetota</taxon>
        <taxon>Planctomycetia</taxon>
        <taxon>Pirellulales</taxon>
        <taxon>Pirellulaceae</taxon>
        <taxon>Allorhodopirellula</taxon>
    </lineage>
</organism>
<dbReference type="CDD" id="cd00408">
    <property type="entry name" value="DHDPS-like"/>
    <property type="match status" value="1"/>
</dbReference>
<dbReference type="SUPFAM" id="SSF51569">
    <property type="entry name" value="Aldolase"/>
    <property type="match status" value="1"/>
</dbReference>
<evidence type="ECO:0000256" key="3">
    <source>
        <dbReference type="PIRSR" id="PIRSR001365-2"/>
    </source>
</evidence>
<accession>A0A5C6BD08</accession>
<comment type="caution">
    <text evidence="4">The sequence shown here is derived from an EMBL/GenBank/DDBJ whole genome shotgun (WGS) entry which is preliminary data.</text>
</comment>
<dbReference type="EC" id="4.2.1.43" evidence="4"/>
<dbReference type="PANTHER" id="PTHR42849:SF1">
    <property type="entry name" value="N-ACETYLNEURAMINATE LYASE"/>
    <property type="match status" value="1"/>
</dbReference>
<gene>
    <name evidence="4" type="primary">araD</name>
    <name evidence="4" type="ORF">Poly21_53260</name>
</gene>
<dbReference type="SMART" id="SM01130">
    <property type="entry name" value="DHDPS"/>
    <property type="match status" value="1"/>
</dbReference>
<evidence type="ECO:0000313" key="5">
    <source>
        <dbReference type="Proteomes" id="UP000319908"/>
    </source>
</evidence>
<keyword evidence="5" id="KW-1185">Reference proteome</keyword>
<dbReference type="InterPro" id="IPR002220">
    <property type="entry name" value="DapA-like"/>
</dbReference>
<evidence type="ECO:0000313" key="4">
    <source>
        <dbReference type="EMBL" id="TWU09993.1"/>
    </source>
</evidence>
<dbReference type="GO" id="GO:0047449">
    <property type="term" value="F:2-dehydro-3-deoxy-L-arabinonate dehydratase activity"/>
    <property type="evidence" value="ECO:0007669"/>
    <property type="project" value="UniProtKB-EC"/>
</dbReference>
<dbReference type="PANTHER" id="PTHR42849">
    <property type="entry name" value="N-ACETYLNEURAMINATE LYASE"/>
    <property type="match status" value="1"/>
</dbReference>
<comment type="similarity">
    <text evidence="2">Belongs to the DapA family.</text>
</comment>
<name>A0A5C6BD08_9BACT</name>
<evidence type="ECO:0000256" key="2">
    <source>
        <dbReference type="PIRNR" id="PIRNR001365"/>
    </source>
</evidence>
<sequence>MSTTTMKPSMEGVFPVLSTPFDAHDEIDRDSLQRQIDWAFQLGSNGVCSAMVSEILRLTSAERVDLNQLIVEMAAGRGAVVASVGAESVKQAVYFANAAVEAGCDALMAIPPVTTRLPLAALQDYFRILADAVPVPLIVQDASSYVGAAIPTEFYVRLLDQYGPQKILFKPEGAPIGPNLSDLRDASGGRANMFDGSGGILLIDAYRRGVVGTMPGADLLDGIVALWNALKAGDDETAYRIYFPICAIVALQLQAGLDGFLAIEKYILVKRGLFTTDRRREPNAWALDVETRHEVDRLLEMLTQAVSCPQ</sequence>
<feature type="binding site" evidence="3">
    <location>
        <position position="214"/>
    </location>
    <ligand>
        <name>pyruvate</name>
        <dbReference type="ChEBI" id="CHEBI:15361"/>
    </ligand>
</feature>
<dbReference type="PIRSF" id="PIRSF001365">
    <property type="entry name" value="DHDPS"/>
    <property type="match status" value="1"/>
</dbReference>
<dbReference type="GO" id="GO:0019262">
    <property type="term" value="P:N-acetylneuraminate catabolic process"/>
    <property type="evidence" value="ECO:0007669"/>
    <property type="project" value="TreeGrafter"/>
</dbReference>
<reference evidence="4 5" key="1">
    <citation type="journal article" date="2020" name="Antonie Van Leeuwenhoek">
        <title>Rhodopirellula heiligendammensis sp. nov., Rhodopirellula pilleata sp. nov., and Rhodopirellula solitaria sp. nov. isolated from natural or artificial marine surfaces in Northern Germany and California, USA, and emended description of the genus Rhodopirellula.</title>
        <authorList>
            <person name="Kallscheuer N."/>
            <person name="Wiegand S."/>
            <person name="Jogler M."/>
            <person name="Boedeker C."/>
            <person name="Peeters S.H."/>
            <person name="Rast P."/>
            <person name="Heuer A."/>
            <person name="Jetten M.S.M."/>
            <person name="Rohde M."/>
            <person name="Jogler C."/>
        </authorList>
    </citation>
    <scope>NUCLEOTIDE SEQUENCE [LARGE SCALE GENOMIC DNA]</scope>
    <source>
        <strain evidence="4 5">Poly21</strain>
    </source>
</reference>
<keyword evidence="1 2" id="KW-0456">Lyase</keyword>
<dbReference type="GO" id="GO:0005829">
    <property type="term" value="C:cytosol"/>
    <property type="evidence" value="ECO:0007669"/>
    <property type="project" value="TreeGrafter"/>
</dbReference>
<protein>
    <submittedName>
        <fullName evidence="4">L-2-keto-3-deoxyarabonate dehydratase</fullName>
        <ecNumber evidence="4">4.2.1.43</ecNumber>
    </submittedName>
</protein>
<dbReference type="GO" id="GO:0008747">
    <property type="term" value="F:N-acetylneuraminate lyase activity"/>
    <property type="evidence" value="ECO:0007669"/>
    <property type="project" value="TreeGrafter"/>
</dbReference>
<evidence type="ECO:0000256" key="1">
    <source>
        <dbReference type="ARBA" id="ARBA00023239"/>
    </source>
</evidence>
<dbReference type="InterPro" id="IPR013785">
    <property type="entry name" value="Aldolase_TIM"/>
</dbReference>
<proteinExistence type="inferred from homology"/>
<dbReference type="Proteomes" id="UP000319908">
    <property type="component" value="Unassembled WGS sequence"/>
</dbReference>